<gene>
    <name evidence="1" type="ORF">rsdtw13_21880</name>
</gene>
<name>A0ACB5RCF0_9CLOT</name>
<dbReference type="Proteomes" id="UP001058074">
    <property type="component" value="Unassembled WGS sequence"/>
</dbReference>
<organism evidence="1 2">
    <name type="scientific">Inconstantimicrobium mannanitabidum</name>
    <dbReference type="NCBI Taxonomy" id="1604901"/>
    <lineage>
        <taxon>Bacteria</taxon>
        <taxon>Bacillati</taxon>
        <taxon>Bacillota</taxon>
        <taxon>Clostridia</taxon>
        <taxon>Eubacteriales</taxon>
        <taxon>Clostridiaceae</taxon>
        <taxon>Inconstantimicrobium</taxon>
    </lineage>
</organism>
<comment type="caution">
    <text evidence="1">The sequence shown here is derived from an EMBL/GenBank/DDBJ whole genome shotgun (WGS) entry which is preliminary data.</text>
</comment>
<evidence type="ECO:0000313" key="1">
    <source>
        <dbReference type="EMBL" id="GKX66930.1"/>
    </source>
</evidence>
<sequence length="143" mass="16338">MEIKSKDSKPILQFICYILVGASNFILDEIVLNILWFVTGRSVGKINYLFKFISFCIYSTNGYILNKKVTFKKQNKNSSYIDYVSVLALLSAIDAIIVSKFTVHNIFRLHRPLWANICNLIASATTGILGFLINKFIVFKKDE</sequence>
<proteinExistence type="predicted"/>
<evidence type="ECO:0000313" key="2">
    <source>
        <dbReference type="Proteomes" id="UP001058074"/>
    </source>
</evidence>
<accession>A0ACB5RCF0</accession>
<protein>
    <submittedName>
        <fullName evidence="1">Membrane protein</fullName>
    </submittedName>
</protein>
<keyword evidence="2" id="KW-1185">Reference proteome</keyword>
<reference evidence="1" key="1">
    <citation type="journal article" date="2025" name="Int. J. Syst. Evol. Microbiol.">
        <title>Inconstantimicrobium mannanitabidum sp. nov., a novel member of the family Clostridiaceae isolated from anoxic soil under the treatment of reductive soil disinfestation.</title>
        <authorList>
            <person name="Ueki A."/>
            <person name="Tonouchi A."/>
            <person name="Honma S."/>
            <person name="Kaku N."/>
            <person name="Ueki K."/>
        </authorList>
    </citation>
    <scope>NUCLEOTIDE SEQUENCE</scope>
    <source>
        <strain evidence="1">TW13</strain>
    </source>
</reference>
<dbReference type="EMBL" id="BROD01000001">
    <property type="protein sequence ID" value="GKX66930.1"/>
    <property type="molecule type" value="Genomic_DNA"/>
</dbReference>